<proteinExistence type="predicted"/>
<comment type="caution">
    <text evidence="2">The sequence shown here is derived from an EMBL/GenBank/DDBJ whole genome shotgun (WGS) entry which is preliminary data.</text>
</comment>
<evidence type="ECO:0000259" key="1">
    <source>
        <dbReference type="PROSITE" id="PS50801"/>
    </source>
</evidence>
<accession>A0ABV3QII4</accession>
<organism evidence="2 3">
    <name type="scientific">Rhodanobacter lycopersici</name>
    <dbReference type="NCBI Taxonomy" id="3162487"/>
    <lineage>
        <taxon>Bacteria</taxon>
        <taxon>Pseudomonadati</taxon>
        <taxon>Pseudomonadota</taxon>
        <taxon>Gammaproteobacteria</taxon>
        <taxon>Lysobacterales</taxon>
        <taxon>Rhodanobacteraceae</taxon>
        <taxon>Rhodanobacter</taxon>
    </lineage>
</organism>
<dbReference type="InterPro" id="IPR052746">
    <property type="entry name" value="MlaB_ABC_Transporter"/>
</dbReference>
<name>A0ABV3QII4_9GAMM</name>
<feature type="domain" description="STAS" evidence="1">
    <location>
        <begin position="17"/>
        <end position="102"/>
    </location>
</feature>
<protein>
    <submittedName>
        <fullName evidence="2">Lipid asymmetry maintenance protein MlaB</fullName>
    </submittedName>
</protein>
<dbReference type="PANTHER" id="PTHR35849">
    <property type="entry name" value="BLR2341 PROTEIN"/>
    <property type="match status" value="1"/>
</dbReference>
<evidence type="ECO:0000313" key="3">
    <source>
        <dbReference type="Proteomes" id="UP001556220"/>
    </source>
</evidence>
<dbReference type="RefSeq" id="WP_367855545.1">
    <property type="nucleotide sequence ID" value="NZ_JBFOHK010000005.1"/>
</dbReference>
<dbReference type="PROSITE" id="PS50801">
    <property type="entry name" value="STAS"/>
    <property type="match status" value="1"/>
</dbReference>
<dbReference type="Pfam" id="PF13466">
    <property type="entry name" value="STAS_2"/>
    <property type="match status" value="1"/>
</dbReference>
<dbReference type="PANTHER" id="PTHR35849:SF1">
    <property type="entry name" value="INTERMEMBRANE PHOSPHOLIPID TRANSPORT SYSTEM BINDING PROTEIN MLAB"/>
    <property type="match status" value="1"/>
</dbReference>
<dbReference type="InterPro" id="IPR036513">
    <property type="entry name" value="STAS_dom_sf"/>
</dbReference>
<keyword evidence="3" id="KW-1185">Reference proteome</keyword>
<dbReference type="InterPro" id="IPR058548">
    <property type="entry name" value="MlaB-like_STAS"/>
</dbReference>
<dbReference type="InterPro" id="IPR002645">
    <property type="entry name" value="STAS_dom"/>
</dbReference>
<dbReference type="Proteomes" id="UP001556220">
    <property type="component" value="Unassembled WGS sequence"/>
</dbReference>
<sequence>MAAESGFRLDRSEPGTLAVSGTLGFATATEALRVLNEALRAGGRARIDLAGVRSCDSAGLACVLAVLAAAGERGQTVSLQHVPDGLRTLARVSGVEALLLAA</sequence>
<dbReference type="SUPFAM" id="SSF52091">
    <property type="entry name" value="SpoIIaa-like"/>
    <property type="match status" value="1"/>
</dbReference>
<gene>
    <name evidence="2" type="ORF">ABQJ54_17180</name>
</gene>
<reference evidence="2 3" key="1">
    <citation type="submission" date="2024-06" db="EMBL/GenBank/DDBJ databases">
        <authorList>
            <person name="Woo H."/>
        </authorList>
    </citation>
    <scope>NUCLEOTIDE SEQUENCE [LARGE SCALE GENOMIC DNA]</scope>
    <source>
        <strain evidence="2 3">Si-c</strain>
    </source>
</reference>
<dbReference type="Gene3D" id="3.30.750.24">
    <property type="entry name" value="STAS domain"/>
    <property type="match status" value="1"/>
</dbReference>
<evidence type="ECO:0000313" key="2">
    <source>
        <dbReference type="EMBL" id="MEW9573489.1"/>
    </source>
</evidence>
<dbReference type="EMBL" id="JBFOHK010000005">
    <property type="protein sequence ID" value="MEW9573489.1"/>
    <property type="molecule type" value="Genomic_DNA"/>
</dbReference>